<feature type="domain" description="Era-type G" evidence="10">
    <location>
        <begin position="5"/>
        <end position="175"/>
    </location>
</feature>
<evidence type="ECO:0000313" key="12">
    <source>
        <dbReference type="Proteomes" id="UP000055060"/>
    </source>
</evidence>
<dbReference type="NCBIfam" id="TIGR00436">
    <property type="entry name" value="era"/>
    <property type="match status" value="1"/>
</dbReference>
<dbReference type="PROSITE" id="PS50823">
    <property type="entry name" value="KH_TYPE_2"/>
    <property type="match status" value="1"/>
</dbReference>
<dbReference type="InterPro" id="IPR009019">
    <property type="entry name" value="KH_sf_prok-type"/>
</dbReference>
<feature type="region of interest" description="G1" evidence="7">
    <location>
        <begin position="13"/>
        <end position="20"/>
    </location>
</feature>
<accession>A0A0S7BJ88</accession>
<dbReference type="GO" id="GO:0043024">
    <property type="term" value="F:ribosomal small subunit binding"/>
    <property type="evidence" value="ECO:0007669"/>
    <property type="project" value="TreeGrafter"/>
</dbReference>
<dbReference type="CDD" id="cd04163">
    <property type="entry name" value="Era"/>
    <property type="match status" value="1"/>
</dbReference>
<dbReference type="GO" id="GO:0000028">
    <property type="term" value="P:ribosomal small subunit assembly"/>
    <property type="evidence" value="ECO:0007669"/>
    <property type="project" value="TreeGrafter"/>
</dbReference>
<dbReference type="InterPro" id="IPR027417">
    <property type="entry name" value="P-loop_NTPase"/>
</dbReference>
<dbReference type="PRINTS" id="PR00326">
    <property type="entry name" value="GTP1OBG"/>
</dbReference>
<keyword evidence="6" id="KW-0963">Cytoplasm</keyword>
<comment type="subcellular location">
    <subcellularLocation>
        <location evidence="6">Cytoplasm</location>
    </subcellularLocation>
    <subcellularLocation>
        <location evidence="6">Cell membrane</location>
        <topology evidence="6">Peripheral membrane protein</topology>
    </subcellularLocation>
</comment>
<dbReference type="OrthoDB" id="9805918at2"/>
<evidence type="ECO:0000256" key="6">
    <source>
        <dbReference type="HAMAP-Rule" id="MF_00367"/>
    </source>
</evidence>
<dbReference type="HAMAP" id="MF_00367">
    <property type="entry name" value="GTPase_Era"/>
    <property type="match status" value="1"/>
</dbReference>
<dbReference type="STRING" id="360412.LARV_01680"/>
<dbReference type="GO" id="GO:0070181">
    <property type="term" value="F:small ribosomal subunit rRNA binding"/>
    <property type="evidence" value="ECO:0007669"/>
    <property type="project" value="UniProtKB-UniRule"/>
</dbReference>
<feature type="binding site" evidence="6">
    <location>
        <begin position="125"/>
        <end position="128"/>
    </location>
    <ligand>
        <name>GTP</name>
        <dbReference type="ChEBI" id="CHEBI:37565"/>
    </ligand>
</feature>
<keyword evidence="3 6" id="KW-0547">Nucleotide-binding</keyword>
<dbReference type="InterPro" id="IPR005662">
    <property type="entry name" value="GTPase_Era-like"/>
</dbReference>
<feature type="region of interest" description="G2" evidence="7">
    <location>
        <begin position="39"/>
        <end position="43"/>
    </location>
</feature>
<feature type="region of interest" description="G5" evidence="7">
    <location>
        <begin position="154"/>
        <end position="156"/>
    </location>
</feature>
<keyword evidence="6" id="KW-0472">Membrane</keyword>
<evidence type="ECO:0000259" key="9">
    <source>
        <dbReference type="PROSITE" id="PS50823"/>
    </source>
</evidence>
<evidence type="ECO:0000313" key="11">
    <source>
        <dbReference type="EMBL" id="GAP13921.1"/>
    </source>
</evidence>
<feature type="region of interest" description="G4" evidence="7">
    <location>
        <begin position="125"/>
        <end position="128"/>
    </location>
</feature>
<dbReference type="PANTHER" id="PTHR42698:SF1">
    <property type="entry name" value="GTPASE ERA, MITOCHONDRIAL"/>
    <property type="match status" value="1"/>
</dbReference>
<dbReference type="PANTHER" id="PTHR42698">
    <property type="entry name" value="GTPASE ERA"/>
    <property type="match status" value="1"/>
</dbReference>
<feature type="domain" description="KH type-2" evidence="9">
    <location>
        <begin position="206"/>
        <end position="283"/>
    </location>
</feature>
<dbReference type="SUPFAM" id="SSF54814">
    <property type="entry name" value="Prokaryotic type KH domain (KH-domain type II)"/>
    <property type="match status" value="1"/>
</dbReference>
<dbReference type="GO" id="GO:0005525">
    <property type="term" value="F:GTP binding"/>
    <property type="evidence" value="ECO:0007669"/>
    <property type="project" value="UniProtKB-UniRule"/>
</dbReference>
<organism evidence="11">
    <name type="scientific">Longilinea arvoryzae</name>
    <dbReference type="NCBI Taxonomy" id="360412"/>
    <lineage>
        <taxon>Bacteria</taxon>
        <taxon>Bacillati</taxon>
        <taxon>Chloroflexota</taxon>
        <taxon>Anaerolineae</taxon>
        <taxon>Anaerolineales</taxon>
        <taxon>Anaerolineaceae</taxon>
        <taxon>Longilinea</taxon>
    </lineage>
</organism>
<evidence type="ECO:0000259" key="10">
    <source>
        <dbReference type="PROSITE" id="PS51713"/>
    </source>
</evidence>
<keyword evidence="6" id="KW-0699">rRNA-binding</keyword>
<dbReference type="AlphaFoldDB" id="A0A0S7BJ88"/>
<dbReference type="RefSeq" id="WP_075073218.1">
    <property type="nucleotide sequence ID" value="NZ_DF967972.1"/>
</dbReference>
<keyword evidence="6" id="KW-1003">Cell membrane</keyword>
<evidence type="ECO:0000256" key="3">
    <source>
        <dbReference type="ARBA" id="ARBA00022741"/>
    </source>
</evidence>
<dbReference type="InterPro" id="IPR004044">
    <property type="entry name" value="KH_dom_type_2"/>
</dbReference>
<feature type="region of interest" description="G3" evidence="7">
    <location>
        <begin position="60"/>
        <end position="63"/>
    </location>
</feature>
<evidence type="ECO:0000256" key="4">
    <source>
        <dbReference type="ARBA" id="ARBA00022884"/>
    </source>
</evidence>
<dbReference type="PROSITE" id="PS51713">
    <property type="entry name" value="G_ERA"/>
    <property type="match status" value="1"/>
</dbReference>
<dbReference type="GO" id="GO:0005886">
    <property type="term" value="C:plasma membrane"/>
    <property type="evidence" value="ECO:0007669"/>
    <property type="project" value="UniProtKB-SubCell"/>
</dbReference>
<gene>
    <name evidence="6" type="primary">era</name>
    <name evidence="11" type="ORF">LARV_01680</name>
</gene>
<feature type="binding site" evidence="6">
    <location>
        <begin position="13"/>
        <end position="20"/>
    </location>
    <ligand>
        <name>GTP</name>
        <dbReference type="ChEBI" id="CHEBI:37565"/>
    </ligand>
</feature>
<evidence type="ECO:0000256" key="5">
    <source>
        <dbReference type="ARBA" id="ARBA00023134"/>
    </source>
</evidence>
<dbReference type="NCBIfam" id="TIGR00231">
    <property type="entry name" value="small_GTP"/>
    <property type="match status" value="1"/>
</dbReference>
<dbReference type="CDD" id="cd22534">
    <property type="entry name" value="KH-II_Era"/>
    <property type="match status" value="1"/>
</dbReference>
<dbReference type="Gene3D" id="3.30.300.20">
    <property type="match status" value="1"/>
</dbReference>
<evidence type="ECO:0000256" key="2">
    <source>
        <dbReference type="ARBA" id="ARBA00020484"/>
    </source>
</evidence>
<dbReference type="Pfam" id="PF07650">
    <property type="entry name" value="KH_2"/>
    <property type="match status" value="1"/>
</dbReference>
<feature type="binding site" evidence="6">
    <location>
        <begin position="60"/>
        <end position="64"/>
    </location>
    <ligand>
        <name>GTP</name>
        <dbReference type="ChEBI" id="CHEBI:37565"/>
    </ligand>
</feature>
<proteinExistence type="inferred from homology"/>
<dbReference type="NCBIfam" id="NF000908">
    <property type="entry name" value="PRK00089.1"/>
    <property type="match status" value="1"/>
</dbReference>
<evidence type="ECO:0000256" key="1">
    <source>
        <dbReference type="ARBA" id="ARBA00007921"/>
    </source>
</evidence>
<dbReference type="InterPro" id="IPR030388">
    <property type="entry name" value="G_ERA_dom"/>
</dbReference>
<dbReference type="Gene3D" id="3.40.50.300">
    <property type="entry name" value="P-loop containing nucleotide triphosphate hydrolases"/>
    <property type="match status" value="1"/>
</dbReference>
<keyword evidence="4 6" id="KW-0694">RNA-binding</keyword>
<sequence length="304" mass="33787">MSHFRAGFVTLVGRPNVGKSTLMNGLLGQKVAAVSPRPQTTRRRQLGILSRDDCQIIFMDTPGLHKPVHKLGEYMNETAAATLEDADIIVWLVDASQPPQEEDRLIAERLEKIGNKLPPVLLAVNKIDSLAAENLSARSAEFQSLRPTAEVFPLSAANGAGCDALLARILSALPEGQPYYDPDQITDLYERDIAADLIRESALRLLRDEVPHGIAVRIDEFKERSEEQVYIGATLFVERESHKGIVIGQGASMLKQIGTAARQEIEAMSGRHVYLELRVKVNKNWRDDPNALRLFGFVIEKEEE</sequence>
<dbReference type="SUPFAM" id="SSF52540">
    <property type="entry name" value="P-loop containing nucleoside triphosphate hydrolases"/>
    <property type="match status" value="1"/>
</dbReference>
<comment type="subunit">
    <text evidence="6">Monomer.</text>
</comment>
<keyword evidence="12" id="KW-1185">Reference proteome</keyword>
<dbReference type="InterPro" id="IPR005225">
    <property type="entry name" value="Small_GTP-bd"/>
</dbReference>
<dbReference type="GO" id="GO:0003924">
    <property type="term" value="F:GTPase activity"/>
    <property type="evidence" value="ECO:0007669"/>
    <property type="project" value="UniProtKB-UniRule"/>
</dbReference>
<keyword evidence="6" id="KW-0690">Ribosome biogenesis</keyword>
<dbReference type="EMBL" id="DF967972">
    <property type="protein sequence ID" value="GAP13921.1"/>
    <property type="molecule type" value="Genomic_DNA"/>
</dbReference>
<evidence type="ECO:0000256" key="8">
    <source>
        <dbReference type="RuleBase" id="RU003761"/>
    </source>
</evidence>
<dbReference type="InterPro" id="IPR006073">
    <property type="entry name" value="GTP-bd"/>
</dbReference>
<dbReference type="Proteomes" id="UP000055060">
    <property type="component" value="Unassembled WGS sequence"/>
</dbReference>
<reference evidence="11" key="1">
    <citation type="submission" date="2015-07" db="EMBL/GenBank/DDBJ databases">
        <title>Draft Genome Sequences of Anaerolinea thermolimosa IMO-1, Bellilinea caldifistulae GOMI-1, Leptolinea tardivitalis YMTK-2, Levilinea saccharolytica KIBI-1,Longilinea arvoryzae KOME-1, Previously Described as Members of the Anaerolineaceae (Chloroflexi).</title>
        <authorList>
            <person name="Sekiguchi Y."/>
            <person name="Ohashi A."/>
            <person name="Matsuura N."/>
            <person name="Tourlousse M.D."/>
        </authorList>
    </citation>
    <scope>NUCLEOTIDE SEQUENCE [LARGE SCALE GENOMIC DNA]</scope>
    <source>
        <strain evidence="11">KOME-1</strain>
    </source>
</reference>
<protein>
    <recommendedName>
        <fullName evidence="2 6">GTPase Era</fullName>
    </recommendedName>
</protein>
<dbReference type="InterPro" id="IPR015946">
    <property type="entry name" value="KH_dom-like_a/b"/>
</dbReference>
<evidence type="ECO:0000256" key="7">
    <source>
        <dbReference type="PROSITE-ProRule" id="PRU01050"/>
    </source>
</evidence>
<name>A0A0S7BJ88_9CHLR</name>
<dbReference type="GO" id="GO:0005829">
    <property type="term" value="C:cytosol"/>
    <property type="evidence" value="ECO:0007669"/>
    <property type="project" value="TreeGrafter"/>
</dbReference>
<comment type="function">
    <text evidence="6">An essential GTPase that binds both GDP and GTP, with rapid nucleotide exchange. Plays a role in 16S rRNA processing and 30S ribosomal subunit biogenesis and possibly also in cell cycle regulation and energy metabolism.</text>
</comment>
<keyword evidence="5 6" id="KW-0342">GTP-binding</keyword>
<comment type="similarity">
    <text evidence="1 6 7 8">Belongs to the TRAFAC class TrmE-Era-EngA-EngB-Septin-like GTPase superfamily. Era GTPase family.</text>
</comment>
<dbReference type="Pfam" id="PF01926">
    <property type="entry name" value="MMR_HSR1"/>
    <property type="match status" value="1"/>
</dbReference>